<dbReference type="InterPro" id="IPR025558">
    <property type="entry name" value="DUF4283"/>
</dbReference>
<evidence type="ECO:0000313" key="4">
    <source>
        <dbReference type="Proteomes" id="UP001164929"/>
    </source>
</evidence>
<dbReference type="Proteomes" id="UP001164929">
    <property type="component" value="Chromosome 10"/>
</dbReference>
<feature type="compositionally biased region" description="Polar residues" evidence="1">
    <location>
        <begin position="332"/>
        <end position="351"/>
    </location>
</feature>
<feature type="region of interest" description="Disordered" evidence="1">
    <location>
        <begin position="312"/>
        <end position="352"/>
    </location>
</feature>
<name>A0AAD6M8U5_9ROSI</name>
<feature type="domain" description="DUF4283" evidence="2">
    <location>
        <begin position="72"/>
        <end position="148"/>
    </location>
</feature>
<evidence type="ECO:0000313" key="3">
    <source>
        <dbReference type="EMBL" id="KAJ6981093.1"/>
    </source>
</evidence>
<evidence type="ECO:0000256" key="1">
    <source>
        <dbReference type="SAM" id="MobiDB-lite"/>
    </source>
</evidence>
<dbReference type="Pfam" id="PF14111">
    <property type="entry name" value="DUF4283"/>
    <property type="match status" value="1"/>
</dbReference>
<feature type="region of interest" description="Disordered" evidence="1">
    <location>
        <begin position="17"/>
        <end position="41"/>
    </location>
</feature>
<organism evidence="3 4">
    <name type="scientific">Populus alba x Populus x berolinensis</name>
    <dbReference type="NCBI Taxonomy" id="444605"/>
    <lineage>
        <taxon>Eukaryota</taxon>
        <taxon>Viridiplantae</taxon>
        <taxon>Streptophyta</taxon>
        <taxon>Embryophyta</taxon>
        <taxon>Tracheophyta</taxon>
        <taxon>Spermatophyta</taxon>
        <taxon>Magnoliopsida</taxon>
        <taxon>eudicotyledons</taxon>
        <taxon>Gunneridae</taxon>
        <taxon>Pentapetalae</taxon>
        <taxon>rosids</taxon>
        <taxon>fabids</taxon>
        <taxon>Malpighiales</taxon>
        <taxon>Salicaceae</taxon>
        <taxon>Saliceae</taxon>
        <taxon>Populus</taxon>
    </lineage>
</organism>
<protein>
    <recommendedName>
        <fullName evidence="2">DUF4283 domain-containing protein</fullName>
    </recommendedName>
</protein>
<comment type="caution">
    <text evidence="3">The sequence shown here is derived from an EMBL/GenBank/DDBJ whole genome shotgun (WGS) entry which is preliminary data.</text>
</comment>
<dbReference type="PANTHER" id="PTHR33233:SF17">
    <property type="entry name" value="DUF4283 DOMAIN-CONTAINING PROTEIN"/>
    <property type="match status" value="1"/>
</dbReference>
<keyword evidence="4" id="KW-1185">Reference proteome</keyword>
<dbReference type="EMBL" id="JAQIZT010000010">
    <property type="protein sequence ID" value="KAJ6981093.1"/>
    <property type="molecule type" value="Genomic_DNA"/>
</dbReference>
<feature type="compositionally biased region" description="Polar residues" evidence="1">
    <location>
        <begin position="22"/>
        <end position="41"/>
    </location>
</feature>
<proteinExistence type="predicted"/>
<reference evidence="3" key="1">
    <citation type="journal article" date="2023" name="Mol. Ecol. Resour.">
        <title>Chromosome-level genome assembly of a triploid poplar Populus alba 'Berolinensis'.</title>
        <authorList>
            <person name="Chen S."/>
            <person name="Yu Y."/>
            <person name="Wang X."/>
            <person name="Wang S."/>
            <person name="Zhang T."/>
            <person name="Zhou Y."/>
            <person name="He R."/>
            <person name="Meng N."/>
            <person name="Wang Y."/>
            <person name="Liu W."/>
            <person name="Liu Z."/>
            <person name="Liu J."/>
            <person name="Guo Q."/>
            <person name="Huang H."/>
            <person name="Sederoff R.R."/>
            <person name="Wang G."/>
            <person name="Qu G."/>
            <person name="Chen S."/>
        </authorList>
    </citation>
    <scope>NUCLEOTIDE SEQUENCE</scope>
    <source>
        <strain evidence="3">SC-2020</strain>
    </source>
</reference>
<gene>
    <name evidence="3" type="ORF">NC653_024473</name>
</gene>
<dbReference type="AlphaFoldDB" id="A0AAD6M8U5"/>
<sequence>MFCPGISLSPVGATHVSPAIGTPQTGNSTSSPINDSPGSPHSLSPTLVHFPTYSSSASCHLQESDVSEIDVHWKHCLIEFVAGKCPGYAALLSYINRTWQHRASFTMHDSGWLIFTFSSESKMLDVLGAGPYAVFGRPLILRIMPAFFYFQFTELSSMPTWVRFPNLPLRCWNNICLSKIASMIGKPIKCDDPTALMTRVSYARILIEVDLLSILPSSVNVILPNGIALQQHIVYESLPRFCRQCKSLGHSTLICSKGLKSINKKRSHQPPTGSASPNPSVEIAAVVQQVQHCAGPSKDMQEDPMTTEAATAGVMSTQAPDRKRSKVAVTEPPQSISHHSAAIDTSSTTPPKRQYITRSKAVAIRQSKAPAAAFQYHHRPDDPTLLC</sequence>
<evidence type="ECO:0000259" key="2">
    <source>
        <dbReference type="Pfam" id="PF14111"/>
    </source>
</evidence>
<dbReference type="PANTHER" id="PTHR33233">
    <property type="entry name" value="ENDONUCLEASE/EXONUCLEASE/PHOSPHATASE"/>
    <property type="match status" value="1"/>
</dbReference>
<accession>A0AAD6M8U5</accession>